<evidence type="ECO:0000313" key="1">
    <source>
        <dbReference type="EMBL" id="MDI6104204.1"/>
    </source>
</evidence>
<protein>
    <submittedName>
        <fullName evidence="1">Uncharacterized protein</fullName>
    </submittedName>
</protein>
<dbReference type="RefSeq" id="WP_282765514.1">
    <property type="nucleotide sequence ID" value="NZ_JASCTH010000031.1"/>
</dbReference>
<proteinExistence type="predicted"/>
<dbReference type="Proteomes" id="UP001241758">
    <property type="component" value="Unassembled WGS sequence"/>
</dbReference>
<name>A0ABT6WWV0_9ACTN</name>
<sequence>MFKTVILARWEDSFRAIEVEADDSVFEDLSHGSSDKSLLPDEVRRDLLEELVKEQIELHRLLGLSVAGIRTISFGAEAKSNSRFGPPVRLFTPNEEVLRKLRPTPSGGPQRMLPNRRIVCFESDGCLCCYCLGM</sequence>
<accession>A0ABT6WWV0</accession>
<comment type="caution">
    <text evidence="1">The sequence shown here is derived from an EMBL/GenBank/DDBJ whole genome shotgun (WGS) entry which is preliminary data.</text>
</comment>
<dbReference type="EMBL" id="JASCTH010000031">
    <property type="protein sequence ID" value="MDI6104204.1"/>
    <property type="molecule type" value="Genomic_DNA"/>
</dbReference>
<keyword evidence="2" id="KW-1185">Reference proteome</keyword>
<evidence type="ECO:0000313" key="2">
    <source>
        <dbReference type="Proteomes" id="UP001241758"/>
    </source>
</evidence>
<organism evidence="1 2">
    <name type="scientific">Actinoplanes sandaracinus</name>
    <dbReference type="NCBI Taxonomy" id="3045177"/>
    <lineage>
        <taxon>Bacteria</taxon>
        <taxon>Bacillati</taxon>
        <taxon>Actinomycetota</taxon>
        <taxon>Actinomycetes</taxon>
        <taxon>Micromonosporales</taxon>
        <taxon>Micromonosporaceae</taxon>
        <taxon>Actinoplanes</taxon>
    </lineage>
</organism>
<gene>
    <name evidence="1" type="ORF">QLQ12_37000</name>
</gene>
<reference evidence="1 2" key="1">
    <citation type="submission" date="2023-05" db="EMBL/GenBank/DDBJ databases">
        <title>Actinoplanes sp. NEAU-A12 genome sequencing.</title>
        <authorList>
            <person name="Wang Z.-S."/>
        </authorList>
    </citation>
    <scope>NUCLEOTIDE SEQUENCE [LARGE SCALE GENOMIC DNA]</scope>
    <source>
        <strain evidence="1 2">NEAU-A12</strain>
    </source>
</reference>